<dbReference type="AlphaFoldDB" id="A0A1A8VAX2"/>
<feature type="non-terminal residue" evidence="1">
    <location>
        <position position="46"/>
    </location>
</feature>
<gene>
    <name evidence="1" type="primary">BX005052.1</name>
</gene>
<proteinExistence type="predicted"/>
<protein>
    <submittedName>
        <fullName evidence="1">Uncharacterized protein</fullName>
    </submittedName>
</protein>
<organism evidence="1">
    <name type="scientific">Nothobranchius furzeri</name>
    <name type="common">Turquoise killifish</name>
    <dbReference type="NCBI Taxonomy" id="105023"/>
    <lineage>
        <taxon>Eukaryota</taxon>
        <taxon>Metazoa</taxon>
        <taxon>Chordata</taxon>
        <taxon>Craniata</taxon>
        <taxon>Vertebrata</taxon>
        <taxon>Euteleostomi</taxon>
        <taxon>Actinopterygii</taxon>
        <taxon>Neopterygii</taxon>
        <taxon>Teleostei</taxon>
        <taxon>Neoteleostei</taxon>
        <taxon>Acanthomorphata</taxon>
        <taxon>Ovalentaria</taxon>
        <taxon>Atherinomorphae</taxon>
        <taxon>Cyprinodontiformes</taxon>
        <taxon>Nothobranchiidae</taxon>
        <taxon>Nothobranchius</taxon>
    </lineage>
</organism>
<name>A0A1A8VAX2_NOTFU</name>
<sequence>SHQMSSCIYYWCAGAMPSTTDTASYNNAPYFCVIAHLKKKGDNFKV</sequence>
<reference evidence="1" key="2">
    <citation type="submission" date="2016-06" db="EMBL/GenBank/DDBJ databases">
        <title>The genome of a short-lived fish provides insights into sex chromosome evolution and the genetic control of aging.</title>
        <authorList>
            <person name="Reichwald K."/>
            <person name="Felder M."/>
            <person name="Petzold A."/>
            <person name="Koch P."/>
            <person name="Groth M."/>
            <person name="Platzer M."/>
        </authorList>
    </citation>
    <scope>NUCLEOTIDE SEQUENCE</scope>
    <source>
        <tissue evidence="1">Brain</tissue>
    </source>
</reference>
<evidence type="ECO:0000313" key="1">
    <source>
        <dbReference type="EMBL" id="SBS57555.1"/>
    </source>
</evidence>
<feature type="non-terminal residue" evidence="1">
    <location>
        <position position="1"/>
    </location>
</feature>
<dbReference type="EMBL" id="HAEJ01017098">
    <property type="protein sequence ID" value="SBS57555.1"/>
    <property type="molecule type" value="Transcribed_RNA"/>
</dbReference>
<reference evidence="1" key="1">
    <citation type="submission" date="2016-05" db="EMBL/GenBank/DDBJ databases">
        <authorList>
            <person name="Lavstsen T."/>
            <person name="Jespersen J.S."/>
        </authorList>
    </citation>
    <scope>NUCLEOTIDE SEQUENCE</scope>
    <source>
        <tissue evidence="1">Brain</tissue>
    </source>
</reference>
<accession>A0A1A8VAX2</accession>